<dbReference type="EMBL" id="HBJA01146428">
    <property type="protein sequence ID" value="CAE0839037.1"/>
    <property type="molecule type" value="Transcribed_RNA"/>
</dbReference>
<dbReference type="InterPro" id="IPR032675">
    <property type="entry name" value="LRR_dom_sf"/>
</dbReference>
<dbReference type="PANTHER" id="PTHR46652:SF7">
    <property type="entry name" value="LEUCINE-RICH REPEAT AND IQ DOMAIN-CONTAINING PROTEIN 1"/>
    <property type="match status" value="1"/>
</dbReference>
<dbReference type="InterPro" id="IPR001611">
    <property type="entry name" value="Leu-rich_rpt"/>
</dbReference>
<dbReference type="SUPFAM" id="SSF52058">
    <property type="entry name" value="L domain-like"/>
    <property type="match status" value="1"/>
</dbReference>
<feature type="region of interest" description="Disordered" evidence="3">
    <location>
        <begin position="317"/>
        <end position="361"/>
    </location>
</feature>
<gene>
    <name evidence="4" type="ORF">EGYM00163_LOCUS50409</name>
</gene>
<dbReference type="PROSITE" id="PS51450">
    <property type="entry name" value="LRR"/>
    <property type="match status" value="3"/>
</dbReference>
<dbReference type="Pfam" id="PF13516">
    <property type="entry name" value="LRR_6"/>
    <property type="match status" value="1"/>
</dbReference>
<feature type="region of interest" description="Disordered" evidence="3">
    <location>
        <begin position="260"/>
        <end position="295"/>
    </location>
</feature>
<dbReference type="PANTHER" id="PTHR46652">
    <property type="entry name" value="LEUCINE-RICH REPEAT AND IQ DOMAIN-CONTAINING PROTEIN 1-RELATED"/>
    <property type="match status" value="1"/>
</dbReference>
<feature type="compositionally biased region" description="Acidic residues" evidence="3">
    <location>
        <begin position="260"/>
        <end position="272"/>
    </location>
</feature>
<dbReference type="InterPro" id="IPR025875">
    <property type="entry name" value="Leu-rich_rpt_4"/>
</dbReference>
<name>A0A7S4GJM2_9EUGL</name>
<proteinExistence type="predicted"/>
<evidence type="ECO:0000256" key="2">
    <source>
        <dbReference type="ARBA" id="ARBA00022737"/>
    </source>
</evidence>
<reference evidence="4" key="1">
    <citation type="submission" date="2021-01" db="EMBL/GenBank/DDBJ databases">
        <authorList>
            <person name="Corre E."/>
            <person name="Pelletier E."/>
            <person name="Niang G."/>
            <person name="Scheremetjew M."/>
            <person name="Finn R."/>
            <person name="Kale V."/>
            <person name="Holt S."/>
            <person name="Cochrane G."/>
            <person name="Meng A."/>
            <person name="Brown T."/>
            <person name="Cohen L."/>
        </authorList>
    </citation>
    <scope>NUCLEOTIDE SEQUENCE</scope>
    <source>
        <strain evidence="4">CCMP1594</strain>
    </source>
</reference>
<organism evidence="4">
    <name type="scientific">Eutreptiella gymnastica</name>
    <dbReference type="NCBI Taxonomy" id="73025"/>
    <lineage>
        <taxon>Eukaryota</taxon>
        <taxon>Discoba</taxon>
        <taxon>Euglenozoa</taxon>
        <taxon>Euglenida</taxon>
        <taxon>Spirocuta</taxon>
        <taxon>Euglenophyceae</taxon>
        <taxon>Eutreptiales</taxon>
        <taxon>Eutreptiaceae</taxon>
        <taxon>Eutreptiella</taxon>
    </lineage>
</organism>
<dbReference type="Gene3D" id="3.80.10.10">
    <property type="entry name" value="Ribonuclease Inhibitor"/>
    <property type="match status" value="2"/>
</dbReference>
<dbReference type="SMART" id="SM00365">
    <property type="entry name" value="LRR_SD22"/>
    <property type="match status" value="3"/>
</dbReference>
<accession>A0A7S4GJM2</accession>
<dbReference type="AlphaFoldDB" id="A0A7S4GJM2"/>
<feature type="compositionally biased region" description="Basic and acidic residues" evidence="3">
    <location>
        <begin position="328"/>
        <end position="343"/>
    </location>
</feature>
<evidence type="ECO:0000256" key="1">
    <source>
        <dbReference type="ARBA" id="ARBA00022614"/>
    </source>
</evidence>
<dbReference type="Pfam" id="PF12799">
    <property type="entry name" value="LRR_4"/>
    <property type="match status" value="2"/>
</dbReference>
<evidence type="ECO:0000256" key="3">
    <source>
        <dbReference type="SAM" id="MobiDB-lite"/>
    </source>
</evidence>
<keyword evidence="1" id="KW-0433">Leucine-rich repeat</keyword>
<keyword evidence="2" id="KW-0677">Repeat</keyword>
<protein>
    <submittedName>
        <fullName evidence="4">Uncharacterized protein</fullName>
    </submittedName>
</protein>
<sequence length="381" mass="41874">MASPTGEGHAKIKADNKNLSSLKTVVSPKLTWLSAQHNLITDLAGIEVSSKLAVLNLSGNQIIDLTPLQALKSLNALILTHNQIKSVQPLAQLPVLSTLVLSHNPVQDLGCIAGIQTLKKLSMTDCDLEDLPWASAKDVKLSQLVELRLNNNKIKNVDALSCCRHLERLHMKKNLIKDFGVLKSLLNVSHLSVEGNPGYDKWDDPPKKIMKLCPKLLYLNDAPTESNAKAFQKMNRRFEQKSWKEMKDRKQKAGLWWEEETPADNADADEPNAGEPKPKKPKKEKAFKAPVEWAPAPEPVVNPEVEHAHTIFDPVAAQAPEVEGGTARSDEKASGLVADEKVAKQKKRKDKEKNTGGPVLVEHSNASALAALLGGPKFESW</sequence>
<dbReference type="InterPro" id="IPR050836">
    <property type="entry name" value="SDS22/Internalin_LRR"/>
</dbReference>
<evidence type="ECO:0000313" key="4">
    <source>
        <dbReference type="EMBL" id="CAE0839037.1"/>
    </source>
</evidence>